<keyword evidence="2" id="KW-0560">Oxidoreductase</keyword>
<evidence type="ECO:0000313" key="5">
    <source>
        <dbReference type="Proteomes" id="UP001303647"/>
    </source>
</evidence>
<name>A0AAN7CT88_9PEZI</name>
<dbReference type="AlphaFoldDB" id="A0AAN7CT88"/>
<dbReference type="GO" id="GO:0016651">
    <property type="term" value="F:oxidoreductase activity, acting on NAD(P)H"/>
    <property type="evidence" value="ECO:0007669"/>
    <property type="project" value="InterPro"/>
</dbReference>
<evidence type="ECO:0000256" key="1">
    <source>
        <dbReference type="ARBA" id="ARBA00008072"/>
    </source>
</evidence>
<evidence type="ECO:0000256" key="2">
    <source>
        <dbReference type="ARBA" id="ARBA00023002"/>
    </source>
</evidence>
<dbReference type="InterPro" id="IPR011032">
    <property type="entry name" value="GroES-like_sf"/>
</dbReference>
<dbReference type="SMART" id="SM00829">
    <property type="entry name" value="PKS_ER"/>
    <property type="match status" value="1"/>
</dbReference>
<reference evidence="4" key="1">
    <citation type="journal article" date="2023" name="Mol. Phylogenet. Evol.">
        <title>Genome-scale phylogeny and comparative genomics of the fungal order Sordariales.</title>
        <authorList>
            <person name="Hensen N."/>
            <person name="Bonometti L."/>
            <person name="Westerberg I."/>
            <person name="Brannstrom I.O."/>
            <person name="Guillou S."/>
            <person name="Cros-Aarteil S."/>
            <person name="Calhoun S."/>
            <person name="Haridas S."/>
            <person name="Kuo A."/>
            <person name="Mondo S."/>
            <person name="Pangilinan J."/>
            <person name="Riley R."/>
            <person name="LaButti K."/>
            <person name="Andreopoulos B."/>
            <person name="Lipzen A."/>
            <person name="Chen C."/>
            <person name="Yan M."/>
            <person name="Daum C."/>
            <person name="Ng V."/>
            <person name="Clum A."/>
            <person name="Steindorff A."/>
            <person name="Ohm R.A."/>
            <person name="Martin F."/>
            <person name="Silar P."/>
            <person name="Natvig D.O."/>
            <person name="Lalanne C."/>
            <person name="Gautier V."/>
            <person name="Ament-Velasquez S.L."/>
            <person name="Kruys A."/>
            <person name="Hutchinson M.I."/>
            <person name="Powell A.J."/>
            <person name="Barry K."/>
            <person name="Miller A.N."/>
            <person name="Grigoriev I.V."/>
            <person name="Debuchy R."/>
            <person name="Gladieux P."/>
            <person name="Hiltunen Thoren M."/>
            <person name="Johannesson H."/>
        </authorList>
    </citation>
    <scope>NUCLEOTIDE SEQUENCE</scope>
    <source>
        <strain evidence="4">CBS 359.72</strain>
    </source>
</reference>
<keyword evidence="5" id="KW-1185">Reference proteome</keyword>
<dbReference type="SUPFAM" id="SSF50129">
    <property type="entry name" value="GroES-like"/>
    <property type="match status" value="1"/>
</dbReference>
<evidence type="ECO:0000259" key="3">
    <source>
        <dbReference type="SMART" id="SM00829"/>
    </source>
</evidence>
<protein>
    <submittedName>
        <fullName evidence="4">Chaperonin 10-like protein</fullName>
    </submittedName>
</protein>
<feature type="domain" description="Enoyl reductase (ER)" evidence="3">
    <location>
        <begin position="12"/>
        <end position="356"/>
    </location>
</feature>
<evidence type="ECO:0000313" key="4">
    <source>
        <dbReference type="EMBL" id="KAK4247566.1"/>
    </source>
</evidence>
<dbReference type="InterPro" id="IPR036291">
    <property type="entry name" value="NAD(P)-bd_dom_sf"/>
</dbReference>
<dbReference type="Proteomes" id="UP001303647">
    <property type="component" value="Unassembled WGS sequence"/>
</dbReference>
<comment type="similarity">
    <text evidence="1">Belongs to the zinc-containing alcohol dehydrogenase family.</text>
</comment>
<reference evidence="4" key="2">
    <citation type="submission" date="2023-05" db="EMBL/GenBank/DDBJ databases">
        <authorList>
            <consortium name="Lawrence Berkeley National Laboratory"/>
            <person name="Steindorff A."/>
            <person name="Hensen N."/>
            <person name="Bonometti L."/>
            <person name="Westerberg I."/>
            <person name="Brannstrom I.O."/>
            <person name="Guillou S."/>
            <person name="Cros-Aarteil S."/>
            <person name="Calhoun S."/>
            <person name="Haridas S."/>
            <person name="Kuo A."/>
            <person name="Mondo S."/>
            <person name="Pangilinan J."/>
            <person name="Riley R."/>
            <person name="Labutti K."/>
            <person name="Andreopoulos B."/>
            <person name="Lipzen A."/>
            <person name="Chen C."/>
            <person name="Yanf M."/>
            <person name="Daum C."/>
            <person name="Ng V."/>
            <person name="Clum A."/>
            <person name="Ohm R."/>
            <person name="Martin F."/>
            <person name="Silar P."/>
            <person name="Natvig D."/>
            <person name="Lalanne C."/>
            <person name="Gautier V."/>
            <person name="Ament-Velasquez S.L."/>
            <person name="Kruys A."/>
            <person name="Hutchinson M.I."/>
            <person name="Powell A.J."/>
            <person name="Barry K."/>
            <person name="Miller A.N."/>
            <person name="Grigoriev I.V."/>
            <person name="Debuchy R."/>
            <person name="Gladieux P."/>
            <person name="Thoren M.H."/>
            <person name="Johannesson H."/>
        </authorList>
    </citation>
    <scope>NUCLEOTIDE SEQUENCE</scope>
    <source>
        <strain evidence="4">CBS 359.72</strain>
    </source>
</reference>
<dbReference type="PANTHER" id="PTHR45348:SF2">
    <property type="entry name" value="ZINC-TYPE ALCOHOL DEHYDROGENASE-LIKE PROTEIN C2E1P3.01"/>
    <property type="match status" value="1"/>
</dbReference>
<dbReference type="InterPro" id="IPR047122">
    <property type="entry name" value="Trans-enoyl_RdTase-like"/>
</dbReference>
<dbReference type="InterPro" id="IPR013154">
    <property type="entry name" value="ADH-like_N"/>
</dbReference>
<dbReference type="CDD" id="cd08249">
    <property type="entry name" value="enoyl_reductase_like"/>
    <property type="match status" value="1"/>
</dbReference>
<dbReference type="InterPro" id="IPR020843">
    <property type="entry name" value="ER"/>
</dbReference>
<dbReference type="PANTHER" id="PTHR45348">
    <property type="entry name" value="HYPOTHETICAL OXIDOREDUCTASE (EUROFUNG)"/>
    <property type="match status" value="1"/>
</dbReference>
<sequence>MSQQALVLSELGTPLILRSRPIPKPKENQILLKIIAVGLNPHDQKIRDHGLIIKPDYLPYITGNDLAGVVEDVGPGVTAFKPGDRVFAQSQQSHTNEPDEGGLQQYALVPADLAAPVPPSLSLDDAATLPTAAMAAFVALFDPEGLGLPAPYDDLEKRKSFNYGQRSLLVIGGGSNCGRLAIQFARLAGFGTIVALAGKAAPEKEAELKALGATHVVDRNAPDAAEQCRAIAGGDGFLYALDTVNFGPRAHTLSVSLLSGREKGTLATLLPSSGGVDESAVPEGTKAVGYNVRFSRGSGYLHRELGQQFWRHFPAWLEAGEVRPLRYRVISGLDEKAVNETLDAYRNGGSITKTNVHPNESSASF</sequence>
<organism evidence="4 5">
    <name type="scientific">Corynascus novoguineensis</name>
    <dbReference type="NCBI Taxonomy" id="1126955"/>
    <lineage>
        <taxon>Eukaryota</taxon>
        <taxon>Fungi</taxon>
        <taxon>Dikarya</taxon>
        <taxon>Ascomycota</taxon>
        <taxon>Pezizomycotina</taxon>
        <taxon>Sordariomycetes</taxon>
        <taxon>Sordariomycetidae</taxon>
        <taxon>Sordariales</taxon>
        <taxon>Chaetomiaceae</taxon>
        <taxon>Corynascus</taxon>
    </lineage>
</organism>
<dbReference type="Gene3D" id="3.90.180.10">
    <property type="entry name" value="Medium-chain alcohol dehydrogenases, catalytic domain"/>
    <property type="match status" value="1"/>
</dbReference>
<dbReference type="Pfam" id="PF00107">
    <property type="entry name" value="ADH_zinc_N"/>
    <property type="match status" value="1"/>
</dbReference>
<gene>
    <name evidence="4" type="ORF">C7999DRAFT_41109</name>
</gene>
<dbReference type="Pfam" id="PF08240">
    <property type="entry name" value="ADH_N"/>
    <property type="match status" value="1"/>
</dbReference>
<proteinExistence type="inferred from homology"/>
<accession>A0AAN7CT88</accession>
<dbReference type="Gene3D" id="3.40.50.720">
    <property type="entry name" value="NAD(P)-binding Rossmann-like Domain"/>
    <property type="match status" value="1"/>
</dbReference>
<comment type="caution">
    <text evidence="4">The sequence shown here is derived from an EMBL/GenBank/DDBJ whole genome shotgun (WGS) entry which is preliminary data.</text>
</comment>
<dbReference type="SUPFAM" id="SSF51735">
    <property type="entry name" value="NAD(P)-binding Rossmann-fold domains"/>
    <property type="match status" value="1"/>
</dbReference>
<dbReference type="InterPro" id="IPR013149">
    <property type="entry name" value="ADH-like_C"/>
</dbReference>
<dbReference type="EMBL" id="MU857651">
    <property type="protein sequence ID" value="KAK4247566.1"/>
    <property type="molecule type" value="Genomic_DNA"/>
</dbReference>